<dbReference type="PANTHER" id="PTHR43033:SF1">
    <property type="entry name" value="TRNA(ILE)-LYSIDINE SYNTHASE-RELATED"/>
    <property type="match status" value="1"/>
</dbReference>
<keyword evidence="3 8" id="KW-0436">Ligase</keyword>
<gene>
    <name evidence="8" type="primary">tilS</name>
    <name evidence="10" type="ORF">M670_04405</name>
</gene>
<dbReference type="OrthoDB" id="9807403at2"/>
<dbReference type="SUPFAM" id="SSF52402">
    <property type="entry name" value="Adenine nucleotide alpha hydrolases-like"/>
    <property type="match status" value="1"/>
</dbReference>
<sequence>MKHDRVEQFIERHNLLDENAVVVVGVSGGSDSIALLHYLWTIKDKWELTLVAAHVDHMFRGKESYEDLLFVKNFCENHSIQFEGISVDVPGFIEKHHVSSQVAARICRYEFYDRVLEKYNGDYLALAHHADDQVETMLMRMVRGSYGQSLAGIPVKRPYNNATLIRPFLCLTKVEIEEYIEEYNLSFRVDPSNNKDDYQRNRFRHHILPFLKKENPNVSERFQTLSELLSDDQKLLEDYAEKELERVLIAKTDTRIVFAINEFKRIPISLQRRGIHLILKYLYKVIPSNIATIHINQLLSLLWSEHPSGILHFPKGLIVTKSYNQCILAIEPKAEKKERVFNPYTLAVPGEVNVASSFSIKAEWIDSIPEKIDGIDFFICYAEEIALPIHIRRRKTGDRMTVKGMKGTKKIKDIFIDKKVPRDERDAWPIVEDANGHILWLPCLKKSAYSLERHKNEESNSHLYLLLQYISYNKEL</sequence>
<dbReference type="InterPro" id="IPR011063">
    <property type="entry name" value="TilS/TtcA_N"/>
</dbReference>
<comment type="caution">
    <text evidence="10">The sequence shown here is derived from an EMBL/GenBank/DDBJ whole genome shotgun (WGS) entry which is preliminary data.</text>
</comment>
<dbReference type="Pfam" id="PF01171">
    <property type="entry name" value="ATP_bind_3"/>
    <property type="match status" value="1"/>
</dbReference>
<evidence type="ECO:0000313" key="11">
    <source>
        <dbReference type="Proteomes" id="UP000027936"/>
    </source>
</evidence>
<dbReference type="Proteomes" id="UP000027936">
    <property type="component" value="Unassembled WGS sequence"/>
</dbReference>
<comment type="subcellular location">
    <subcellularLocation>
        <location evidence="1 8">Cytoplasm</location>
    </subcellularLocation>
</comment>
<dbReference type="Gene3D" id="3.40.50.620">
    <property type="entry name" value="HUPs"/>
    <property type="match status" value="1"/>
</dbReference>
<comment type="domain">
    <text evidence="8">The N-terminal region contains the highly conserved SGGXDS motif, predicted to be a P-loop motif involved in ATP binding.</text>
</comment>
<dbReference type="Pfam" id="PF11734">
    <property type="entry name" value="TilS_C"/>
    <property type="match status" value="1"/>
</dbReference>
<evidence type="ECO:0000256" key="2">
    <source>
        <dbReference type="ARBA" id="ARBA00022490"/>
    </source>
</evidence>
<dbReference type="SUPFAM" id="SSF56037">
    <property type="entry name" value="PheT/TilS domain"/>
    <property type="match status" value="1"/>
</dbReference>
<reference evidence="10 11" key="1">
    <citation type="submission" date="2014-04" db="EMBL/GenBank/DDBJ databases">
        <title>Draft genome sequence of Bacillus azotoformans MEV2011, a (co-) denitrifying strain unable to grow in the presence of oxygen.</title>
        <authorList>
            <person name="Nielsen M."/>
            <person name="Schreiber L."/>
            <person name="Finster K."/>
            <person name="Schramm A."/>
        </authorList>
    </citation>
    <scope>NUCLEOTIDE SEQUENCE [LARGE SCALE GENOMIC DNA]</scope>
    <source>
        <strain evidence="10 11">MEV2011</strain>
    </source>
</reference>
<evidence type="ECO:0000256" key="4">
    <source>
        <dbReference type="ARBA" id="ARBA00022694"/>
    </source>
</evidence>
<protein>
    <recommendedName>
        <fullName evidence="8">tRNA(Ile)-lysidine synthase</fullName>
        <ecNumber evidence="8">6.3.4.19</ecNumber>
    </recommendedName>
    <alternativeName>
        <fullName evidence="8">tRNA(Ile)-2-lysyl-cytidine synthase</fullName>
    </alternativeName>
    <alternativeName>
        <fullName evidence="8">tRNA(Ile)-lysidine synthetase</fullName>
    </alternativeName>
</protein>
<accession>A0A072NT69</accession>
<dbReference type="CDD" id="cd01992">
    <property type="entry name" value="TilS_N"/>
    <property type="match status" value="1"/>
</dbReference>
<dbReference type="InterPro" id="IPR012094">
    <property type="entry name" value="tRNA_Ile_lys_synt"/>
</dbReference>
<proteinExistence type="inferred from homology"/>
<organism evidence="10 11">
    <name type="scientific">Schinkia azotoformans MEV2011</name>
    <dbReference type="NCBI Taxonomy" id="1348973"/>
    <lineage>
        <taxon>Bacteria</taxon>
        <taxon>Bacillati</taxon>
        <taxon>Bacillota</taxon>
        <taxon>Bacilli</taxon>
        <taxon>Bacillales</taxon>
        <taxon>Bacillaceae</taxon>
        <taxon>Calidifontibacillus/Schinkia group</taxon>
        <taxon>Schinkia</taxon>
    </lineage>
</organism>
<comment type="function">
    <text evidence="8">Ligates lysine onto the cytidine present at position 34 of the AUA codon-specific tRNA(Ile) that contains the anticodon CAU, in an ATP-dependent manner. Cytidine is converted to lysidine, thus changing the amino acid specificity of the tRNA from methionine to isoleucine.</text>
</comment>
<dbReference type="NCBIfam" id="TIGR02433">
    <property type="entry name" value="lysidine_TilS_C"/>
    <property type="match status" value="1"/>
</dbReference>
<evidence type="ECO:0000256" key="6">
    <source>
        <dbReference type="ARBA" id="ARBA00022840"/>
    </source>
</evidence>
<evidence type="ECO:0000259" key="9">
    <source>
        <dbReference type="SMART" id="SM00977"/>
    </source>
</evidence>
<evidence type="ECO:0000256" key="7">
    <source>
        <dbReference type="ARBA" id="ARBA00048539"/>
    </source>
</evidence>
<dbReference type="Gene3D" id="3.30.465.60">
    <property type="match status" value="1"/>
</dbReference>
<dbReference type="GO" id="GO:0005524">
    <property type="term" value="F:ATP binding"/>
    <property type="evidence" value="ECO:0007669"/>
    <property type="project" value="UniProtKB-UniRule"/>
</dbReference>
<dbReference type="GO" id="GO:0006400">
    <property type="term" value="P:tRNA modification"/>
    <property type="evidence" value="ECO:0007669"/>
    <property type="project" value="UniProtKB-UniRule"/>
</dbReference>
<dbReference type="SMART" id="SM00977">
    <property type="entry name" value="TilS_C"/>
    <property type="match status" value="1"/>
</dbReference>
<dbReference type="InterPro" id="IPR012796">
    <property type="entry name" value="Lysidine-tRNA-synth_C"/>
</dbReference>
<evidence type="ECO:0000256" key="5">
    <source>
        <dbReference type="ARBA" id="ARBA00022741"/>
    </source>
</evidence>
<dbReference type="PANTHER" id="PTHR43033">
    <property type="entry name" value="TRNA(ILE)-LYSIDINE SYNTHASE-RELATED"/>
    <property type="match status" value="1"/>
</dbReference>
<evidence type="ECO:0000313" key="10">
    <source>
        <dbReference type="EMBL" id="KEF36435.1"/>
    </source>
</evidence>
<dbReference type="InterPro" id="IPR014729">
    <property type="entry name" value="Rossmann-like_a/b/a_fold"/>
</dbReference>
<evidence type="ECO:0000256" key="1">
    <source>
        <dbReference type="ARBA" id="ARBA00004496"/>
    </source>
</evidence>
<dbReference type="RefSeq" id="WP_035198295.1">
    <property type="nucleotide sequence ID" value="NZ_JJRY01000027.1"/>
</dbReference>
<dbReference type="AlphaFoldDB" id="A0A072NT69"/>
<keyword evidence="5 8" id="KW-0547">Nucleotide-binding</keyword>
<feature type="binding site" evidence="8">
    <location>
        <begin position="27"/>
        <end position="32"/>
    </location>
    <ligand>
        <name>ATP</name>
        <dbReference type="ChEBI" id="CHEBI:30616"/>
    </ligand>
</feature>
<dbReference type="HAMAP" id="MF_01161">
    <property type="entry name" value="tRNA_Ile_lys_synt"/>
    <property type="match status" value="1"/>
</dbReference>
<dbReference type="GO" id="GO:0005737">
    <property type="term" value="C:cytoplasm"/>
    <property type="evidence" value="ECO:0007669"/>
    <property type="project" value="UniProtKB-SubCell"/>
</dbReference>
<comment type="similarity">
    <text evidence="8">Belongs to the tRNA(Ile)-lysidine synthase family.</text>
</comment>
<dbReference type="GO" id="GO:0032267">
    <property type="term" value="F:tRNA(Ile)-lysidine synthase activity"/>
    <property type="evidence" value="ECO:0007669"/>
    <property type="project" value="UniProtKB-EC"/>
</dbReference>
<evidence type="ECO:0000256" key="3">
    <source>
        <dbReference type="ARBA" id="ARBA00022598"/>
    </source>
</evidence>
<dbReference type="EMBL" id="JJRY01000027">
    <property type="protein sequence ID" value="KEF36435.1"/>
    <property type="molecule type" value="Genomic_DNA"/>
</dbReference>
<keyword evidence="4 8" id="KW-0819">tRNA processing</keyword>
<dbReference type="EC" id="6.3.4.19" evidence="8"/>
<evidence type="ECO:0000256" key="8">
    <source>
        <dbReference type="HAMAP-Rule" id="MF_01161"/>
    </source>
</evidence>
<feature type="domain" description="Lysidine-tRNA(Ile) synthetase C-terminal" evidence="9">
    <location>
        <begin position="389"/>
        <end position="465"/>
    </location>
</feature>
<dbReference type="PATRIC" id="fig|1348973.3.peg.4279"/>
<keyword evidence="6 8" id="KW-0067">ATP-binding</keyword>
<keyword evidence="2 8" id="KW-0963">Cytoplasm</keyword>
<dbReference type="InterPro" id="IPR012795">
    <property type="entry name" value="tRNA_Ile_lys_synt_N"/>
</dbReference>
<dbReference type="NCBIfam" id="TIGR02432">
    <property type="entry name" value="lysidine_TilS_N"/>
    <property type="match status" value="1"/>
</dbReference>
<comment type="catalytic activity">
    <reaction evidence="7 8">
        <text>cytidine(34) in tRNA(Ile2) + L-lysine + ATP = lysidine(34) in tRNA(Ile2) + AMP + diphosphate + H(+)</text>
        <dbReference type="Rhea" id="RHEA:43744"/>
        <dbReference type="Rhea" id="RHEA-COMP:10625"/>
        <dbReference type="Rhea" id="RHEA-COMP:10670"/>
        <dbReference type="ChEBI" id="CHEBI:15378"/>
        <dbReference type="ChEBI" id="CHEBI:30616"/>
        <dbReference type="ChEBI" id="CHEBI:32551"/>
        <dbReference type="ChEBI" id="CHEBI:33019"/>
        <dbReference type="ChEBI" id="CHEBI:82748"/>
        <dbReference type="ChEBI" id="CHEBI:83665"/>
        <dbReference type="ChEBI" id="CHEBI:456215"/>
        <dbReference type="EC" id="6.3.4.19"/>
    </reaction>
</comment>
<name>A0A072NT69_SCHAZ</name>
<dbReference type="SUPFAM" id="SSF82829">
    <property type="entry name" value="MesJ substrate recognition domain-like"/>
    <property type="match status" value="1"/>
</dbReference>